<protein>
    <submittedName>
        <fullName evidence="2">Uncharacterized protein</fullName>
    </submittedName>
</protein>
<evidence type="ECO:0000256" key="1">
    <source>
        <dbReference type="SAM" id="MobiDB-lite"/>
    </source>
</evidence>
<evidence type="ECO:0000313" key="3">
    <source>
        <dbReference type="Proteomes" id="UP000005239"/>
    </source>
</evidence>
<feature type="region of interest" description="Disordered" evidence="1">
    <location>
        <begin position="18"/>
        <end position="49"/>
    </location>
</feature>
<evidence type="ECO:0000313" key="2">
    <source>
        <dbReference type="EnsemblMetazoa" id="PPA36648.1"/>
    </source>
</evidence>
<gene>
    <name evidence="2" type="primary">WBGene00275017</name>
</gene>
<dbReference type="AlphaFoldDB" id="A0A2A6BQE9"/>
<dbReference type="EnsemblMetazoa" id="PPA36648.1">
    <property type="protein sequence ID" value="PPA36648.1"/>
    <property type="gene ID" value="WBGene00275017"/>
</dbReference>
<name>A0A2A6BQE9_PRIPA</name>
<reference evidence="3" key="1">
    <citation type="journal article" date="2008" name="Nat. Genet.">
        <title>The Pristionchus pacificus genome provides a unique perspective on nematode lifestyle and parasitism.</title>
        <authorList>
            <person name="Dieterich C."/>
            <person name="Clifton S.W."/>
            <person name="Schuster L.N."/>
            <person name="Chinwalla A."/>
            <person name="Delehaunty K."/>
            <person name="Dinkelacker I."/>
            <person name="Fulton L."/>
            <person name="Fulton R."/>
            <person name="Godfrey J."/>
            <person name="Minx P."/>
            <person name="Mitreva M."/>
            <person name="Roeseler W."/>
            <person name="Tian H."/>
            <person name="Witte H."/>
            <person name="Yang S.P."/>
            <person name="Wilson R.K."/>
            <person name="Sommer R.J."/>
        </authorList>
    </citation>
    <scope>NUCLEOTIDE SEQUENCE [LARGE SCALE GENOMIC DNA]</scope>
    <source>
        <strain evidence="3">PS312</strain>
    </source>
</reference>
<proteinExistence type="predicted"/>
<feature type="compositionally biased region" description="Polar residues" evidence="1">
    <location>
        <begin position="21"/>
        <end position="49"/>
    </location>
</feature>
<dbReference type="Proteomes" id="UP000005239">
    <property type="component" value="Unassembled WGS sequence"/>
</dbReference>
<organism evidence="2 3">
    <name type="scientific">Pristionchus pacificus</name>
    <name type="common">Parasitic nematode worm</name>
    <dbReference type="NCBI Taxonomy" id="54126"/>
    <lineage>
        <taxon>Eukaryota</taxon>
        <taxon>Metazoa</taxon>
        <taxon>Ecdysozoa</taxon>
        <taxon>Nematoda</taxon>
        <taxon>Chromadorea</taxon>
        <taxon>Rhabditida</taxon>
        <taxon>Rhabditina</taxon>
        <taxon>Diplogasteromorpha</taxon>
        <taxon>Diplogasteroidea</taxon>
        <taxon>Neodiplogasteridae</taxon>
        <taxon>Pristionchus</taxon>
    </lineage>
</organism>
<reference evidence="2" key="2">
    <citation type="submission" date="2022-06" db="UniProtKB">
        <authorList>
            <consortium name="EnsemblMetazoa"/>
        </authorList>
    </citation>
    <scope>IDENTIFICATION</scope>
    <source>
        <strain evidence="2">PS312</strain>
    </source>
</reference>
<accession>A0A8R1UR33</accession>
<sequence>MQFPRLFSTSAWLLRSKDNYKTNTSDNPSDSSESEANAPESTTLKASKATSKISFNSYPAISQPTRMK</sequence>
<accession>A0A2A6BQE9</accession>
<keyword evidence="3" id="KW-1185">Reference proteome</keyword>